<name>A8YQR1_EDWTA</name>
<evidence type="ECO:0000256" key="4">
    <source>
        <dbReference type="ARBA" id="ARBA00022475"/>
    </source>
</evidence>
<evidence type="ECO:0000256" key="1">
    <source>
        <dbReference type="ARBA" id="ARBA00004651"/>
    </source>
</evidence>
<accession>A8YQR1</accession>
<reference evidence="9" key="3">
    <citation type="journal article" date="2007" name="Mol. Microbiol.">
        <title>Dissection of a type VI secretion system in Edwardsiella tarda.</title>
        <authorList>
            <person name="Zheng J."/>
            <person name="Leung K.Y."/>
        </authorList>
    </citation>
    <scope>NUCLEOTIDE SEQUENCE</scope>
    <source>
        <strain evidence="9">PPD130/91</strain>
    </source>
</reference>
<sequence>MGRIQHDGTVQARIMETLLLSPELLGVLFCVALFAGFIDAIAGGGGLLTVPALLAVGLPPAQALATNKLQSVGGSFSSSLYFIRRRVVNLAEQKWVILLTFLAAAAGALLVQRLQAEILRQLLPFLVIGVGLYFLLTPSLGATEGTRRVGMPLFAVLGGASVGFYDGFFGPGAGSFYALGYVMLLGLSLPQATAHAKVLNFTSNAASLLLFIIGGNVVWSVGLCMLVGQAIGARVGARMVLTRGQQLIRPMIVVMSLIMSIKLLYDNHGSEILAWAQRWL</sequence>
<reference evidence="9" key="2">
    <citation type="journal article" date="2004" name="Mol. Microbiol.">
        <title>Use of proteomics to identify novel virulence determinants that are required for Edwardsiella tarda pathogenesis.</title>
        <authorList>
            <person name="Rao P.S."/>
            <person name="Yamada Y."/>
            <person name="Tan Y.P."/>
            <person name="Leung K.Y."/>
        </authorList>
    </citation>
    <scope>NUCLEOTIDE SEQUENCE</scope>
    <source>
        <strain evidence="9">PPD130/91</strain>
    </source>
</reference>
<keyword evidence="5 8" id="KW-0812">Transmembrane</keyword>
<feature type="transmembrane region" description="Helical" evidence="8">
    <location>
        <begin position="24"/>
        <end position="50"/>
    </location>
</feature>
<dbReference type="InterPro" id="IPR052017">
    <property type="entry name" value="TSUP"/>
</dbReference>
<dbReference type="InterPro" id="IPR002781">
    <property type="entry name" value="TM_pro_TauE-like"/>
</dbReference>
<dbReference type="GO" id="GO:0005886">
    <property type="term" value="C:plasma membrane"/>
    <property type="evidence" value="ECO:0007669"/>
    <property type="project" value="UniProtKB-SubCell"/>
</dbReference>
<keyword evidence="7 8" id="KW-0472">Membrane</keyword>
<keyword evidence="4 8" id="KW-1003">Cell membrane</keyword>
<reference evidence="9" key="4">
    <citation type="submission" date="2007-06" db="EMBL/GenBank/DDBJ databases">
        <authorList>
            <person name="Zheng J."/>
            <person name="Leung K.Y."/>
        </authorList>
    </citation>
    <scope>NUCLEOTIDE SEQUENCE</scope>
    <source>
        <strain evidence="9">PPD130/91</strain>
    </source>
</reference>
<comment type="subcellular location">
    <subcellularLocation>
        <location evidence="1 8">Cell membrane</location>
        <topology evidence="1 8">Multi-pass membrane protein</topology>
    </subcellularLocation>
</comment>
<organism evidence="9">
    <name type="scientific">Edwardsiella tarda</name>
    <dbReference type="NCBI Taxonomy" id="636"/>
    <lineage>
        <taxon>Bacteria</taxon>
        <taxon>Pseudomonadati</taxon>
        <taxon>Pseudomonadota</taxon>
        <taxon>Gammaproteobacteria</taxon>
        <taxon>Enterobacterales</taxon>
        <taxon>Hafniaceae</taxon>
        <taxon>Edwardsiella</taxon>
    </lineage>
</organism>
<keyword evidence="3" id="KW-0813">Transport</keyword>
<evidence type="ECO:0000256" key="7">
    <source>
        <dbReference type="ARBA" id="ARBA00023136"/>
    </source>
</evidence>
<dbReference type="Pfam" id="PF01925">
    <property type="entry name" value="TauE"/>
    <property type="match status" value="1"/>
</dbReference>
<evidence type="ECO:0000256" key="3">
    <source>
        <dbReference type="ARBA" id="ARBA00022448"/>
    </source>
</evidence>
<proteinExistence type="inferred from homology"/>
<evidence type="ECO:0000256" key="5">
    <source>
        <dbReference type="ARBA" id="ARBA00022692"/>
    </source>
</evidence>
<dbReference type="PANTHER" id="PTHR30269:SF0">
    <property type="entry name" value="MEMBRANE TRANSPORTER PROTEIN YFCA-RELATED"/>
    <property type="match status" value="1"/>
</dbReference>
<evidence type="ECO:0000256" key="8">
    <source>
        <dbReference type="RuleBase" id="RU363041"/>
    </source>
</evidence>
<dbReference type="PANTHER" id="PTHR30269">
    <property type="entry name" value="TRANSMEMBRANE PROTEIN YFCA"/>
    <property type="match status" value="1"/>
</dbReference>
<evidence type="ECO:0000256" key="2">
    <source>
        <dbReference type="ARBA" id="ARBA00009142"/>
    </source>
</evidence>
<dbReference type="NCBIfam" id="NF007909">
    <property type="entry name" value="PRK10621.1"/>
    <property type="match status" value="1"/>
</dbReference>
<reference evidence="9" key="1">
    <citation type="submission" date="2003-09" db="EMBL/GenBank/DDBJ databases">
        <authorList>
            <person name="Yamada Y.Y."/>
            <person name="Tung S.L."/>
            <person name="Srinivasa Rao P.S."/>
            <person name="Leung K.Y."/>
        </authorList>
    </citation>
    <scope>NUCLEOTIDE SEQUENCE</scope>
    <source>
        <strain evidence="9">PPD130/91</strain>
    </source>
</reference>
<dbReference type="AlphaFoldDB" id="A8YQR1"/>
<comment type="similarity">
    <text evidence="2 8">Belongs to the 4-toluene sulfonate uptake permease (TSUP) (TC 2.A.102) family.</text>
</comment>
<keyword evidence="6 8" id="KW-1133">Transmembrane helix</keyword>
<protein>
    <recommendedName>
        <fullName evidence="8">Probable membrane transporter protein</fullName>
    </recommendedName>
</protein>
<feature type="transmembrane region" description="Helical" evidence="8">
    <location>
        <begin position="176"/>
        <end position="193"/>
    </location>
</feature>
<evidence type="ECO:0000313" key="9">
    <source>
        <dbReference type="EMBL" id="ABW69077.1"/>
    </source>
</evidence>
<feature type="transmembrane region" description="Helical" evidence="8">
    <location>
        <begin position="95"/>
        <end position="111"/>
    </location>
</feature>
<evidence type="ECO:0000256" key="6">
    <source>
        <dbReference type="ARBA" id="ARBA00022989"/>
    </source>
</evidence>
<dbReference type="EMBL" id="AY424360">
    <property type="protein sequence ID" value="ABW69077.1"/>
    <property type="molecule type" value="Genomic_DNA"/>
</dbReference>
<feature type="transmembrane region" description="Helical" evidence="8">
    <location>
        <begin position="247"/>
        <end position="265"/>
    </location>
</feature>
<feature type="transmembrane region" description="Helical" evidence="8">
    <location>
        <begin position="205"/>
        <end position="227"/>
    </location>
</feature>
<feature type="transmembrane region" description="Helical" evidence="8">
    <location>
        <begin position="123"/>
        <end position="143"/>
    </location>
</feature>